<dbReference type="Pfam" id="PF00394">
    <property type="entry name" value="Cu-oxidase"/>
    <property type="match status" value="1"/>
</dbReference>
<keyword evidence="11" id="KW-0675">Receptor</keyword>
<dbReference type="Pfam" id="PF09439">
    <property type="entry name" value="SRPRB"/>
    <property type="match status" value="1"/>
</dbReference>
<dbReference type="CDD" id="cd04105">
    <property type="entry name" value="SR_beta"/>
    <property type="match status" value="1"/>
</dbReference>
<dbReference type="InterPro" id="IPR008972">
    <property type="entry name" value="Cupredoxin"/>
</dbReference>
<dbReference type="GO" id="GO:0005789">
    <property type="term" value="C:endoplasmic reticulum membrane"/>
    <property type="evidence" value="ECO:0007669"/>
    <property type="project" value="UniProtKB-SubCell"/>
</dbReference>
<organism evidence="16">
    <name type="scientific">Salix viminalis</name>
    <name type="common">Common osier</name>
    <name type="synonym">Basket willow</name>
    <dbReference type="NCBI Taxonomy" id="40686"/>
    <lineage>
        <taxon>Eukaryota</taxon>
        <taxon>Viridiplantae</taxon>
        <taxon>Streptophyta</taxon>
        <taxon>Embryophyta</taxon>
        <taxon>Tracheophyta</taxon>
        <taxon>Spermatophyta</taxon>
        <taxon>Magnoliopsida</taxon>
        <taxon>eudicotyledons</taxon>
        <taxon>Gunneridae</taxon>
        <taxon>Pentapetalae</taxon>
        <taxon>rosids</taxon>
        <taxon>fabids</taxon>
        <taxon>Malpighiales</taxon>
        <taxon>Salicaceae</taxon>
        <taxon>Saliceae</taxon>
        <taxon>Salix</taxon>
    </lineage>
</organism>
<reference evidence="16" key="1">
    <citation type="submission" date="2019-03" db="EMBL/GenBank/DDBJ databases">
        <authorList>
            <person name="Mank J."/>
            <person name="Almeida P."/>
        </authorList>
    </citation>
    <scope>NUCLEOTIDE SEQUENCE</scope>
    <source>
        <strain evidence="16">78183</strain>
    </source>
</reference>
<dbReference type="InterPro" id="IPR027417">
    <property type="entry name" value="P-loop_NTPase"/>
</dbReference>
<dbReference type="InterPro" id="IPR001117">
    <property type="entry name" value="Cu-oxidase_2nd"/>
</dbReference>
<evidence type="ECO:0000256" key="7">
    <source>
        <dbReference type="ARBA" id="ARBA00022824"/>
    </source>
</evidence>
<dbReference type="Pfam" id="PF07731">
    <property type="entry name" value="Cu-oxidase_2"/>
    <property type="match status" value="1"/>
</dbReference>
<keyword evidence="7" id="KW-0256">Endoplasmic reticulum</keyword>
<keyword evidence="5 13" id="KW-0812">Transmembrane</keyword>
<evidence type="ECO:0000256" key="11">
    <source>
        <dbReference type="ARBA" id="ARBA00023170"/>
    </source>
</evidence>
<comment type="similarity">
    <text evidence="3">Belongs to the multicopper oxidase family.</text>
</comment>
<evidence type="ECO:0000259" key="14">
    <source>
        <dbReference type="Pfam" id="PF00394"/>
    </source>
</evidence>
<dbReference type="GO" id="GO:0016491">
    <property type="term" value="F:oxidoreductase activity"/>
    <property type="evidence" value="ECO:0007669"/>
    <property type="project" value="InterPro"/>
</dbReference>
<evidence type="ECO:0000256" key="2">
    <source>
        <dbReference type="ARBA" id="ARBA00005619"/>
    </source>
</evidence>
<feature type="domain" description="Plastocyanin-like" evidence="14">
    <location>
        <begin position="267"/>
        <end position="379"/>
    </location>
</feature>
<dbReference type="InterPro" id="IPR019009">
    <property type="entry name" value="SRP_receptor_beta_su"/>
</dbReference>
<name>A0A6N2KPG8_SALVM</name>
<evidence type="ECO:0000256" key="8">
    <source>
        <dbReference type="ARBA" id="ARBA00022989"/>
    </source>
</evidence>
<evidence type="ECO:0000256" key="9">
    <source>
        <dbReference type="ARBA" id="ARBA00023134"/>
    </source>
</evidence>
<feature type="domain" description="Plastocyanin-like" evidence="15">
    <location>
        <begin position="463"/>
        <end position="598"/>
    </location>
</feature>
<keyword evidence="8 13" id="KW-1133">Transmembrane helix</keyword>
<keyword evidence="12" id="KW-0325">Glycoprotein</keyword>
<dbReference type="Gene3D" id="3.40.50.300">
    <property type="entry name" value="P-loop containing nucleotide triphosphate hydrolases"/>
    <property type="match status" value="1"/>
</dbReference>
<evidence type="ECO:0000256" key="10">
    <source>
        <dbReference type="ARBA" id="ARBA00023136"/>
    </source>
</evidence>
<feature type="transmembrane region" description="Helical" evidence="13">
    <location>
        <begin position="30"/>
        <end position="50"/>
    </location>
</feature>
<dbReference type="GO" id="GO:0005525">
    <property type="term" value="F:GTP binding"/>
    <property type="evidence" value="ECO:0007669"/>
    <property type="project" value="UniProtKB-KW"/>
</dbReference>
<dbReference type="GO" id="GO:0005507">
    <property type="term" value="F:copper ion binding"/>
    <property type="evidence" value="ECO:0007669"/>
    <property type="project" value="InterPro"/>
</dbReference>
<evidence type="ECO:0000259" key="15">
    <source>
        <dbReference type="Pfam" id="PF07731"/>
    </source>
</evidence>
<dbReference type="AlphaFoldDB" id="A0A6N2KPG8"/>
<gene>
    <name evidence="16" type="ORF">SVIM_LOCUS111648</name>
</gene>
<keyword evidence="9" id="KW-0342">GTP-binding</keyword>
<dbReference type="PANTHER" id="PTHR11709">
    <property type="entry name" value="MULTI-COPPER OXIDASE"/>
    <property type="match status" value="1"/>
</dbReference>
<protein>
    <recommendedName>
        <fullName evidence="4">Signal recognition particle receptor subunit beta</fullName>
    </recommendedName>
</protein>
<keyword evidence="10 13" id="KW-0472">Membrane</keyword>
<dbReference type="SUPFAM" id="SSF52540">
    <property type="entry name" value="P-loop containing nucleoside triphosphate hydrolases"/>
    <property type="match status" value="1"/>
</dbReference>
<evidence type="ECO:0000256" key="13">
    <source>
        <dbReference type="SAM" id="Phobius"/>
    </source>
</evidence>
<evidence type="ECO:0000256" key="6">
    <source>
        <dbReference type="ARBA" id="ARBA00022741"/>
    </source>
</evidence>
<evidence type="ECO:0000256" key="12">
    <source>
        <dbReference type="ARBA" id="ARBA00023180"/>
    </source>
</evidence>
<comment type="similarity">
    <text evidence="2">Belongs to the SRP receptor beta subunit family.</text>
</comment>
<comment type="subcellular location">
    <subcellularLocation>
        <location evidence="1">Endoplasmic reticulum membrane</location>
        <topology evidence="1">Single-pass membrane protein</topology>
    </subcellularLocation>
</comment>
<evidence type="ECO:0000313" key="16">
    <source>
        <dbReference type="EMBL" id="VFU29959.1"/>
    </source>
</evidence>
<evidence type="ECO:0000256" key="1">
    <source>
        <dbReference type="ARBA" id="ARBA00004389"/>
    </source>
</evidence>
<evidence type="ECO:0000256" key="3">
    <source>
        <dbReference type="ARBA" id="ARBA00010609"/>
    </source>
</evidence>
<proteinExistence type="inferred from homology"/>
<dbReference type="InterPro" id="IPR011706">
    <property type="entry name" value="Cu-oxidase_C"/>
</dbReference>
<evidence type="ECO:0000256" key="4">
    <source>
        <dbReference type="ARBA" id="ARBA00020256"/>
    </source>
</evidence>
<dbReference type="Gene3D" id="2.60.40.420">
    <property type="entry name" value="Cupredoxins - blue copper proteins"/>
    <property type="match status" value="2"/>
</dbReference>
<dbReference type="InterPro" id="IPR045087">
    <property type="entry name" value="Cu-oxidase_fam"/>
</dbReference>
<keyword evidence="6" id="KW-0547">Nucleotide-binding</keyword>
<dbReference type="EMBL" id="CAADRP010000557">
    <property type="protein sequence ID" value="VFU29959.1"/>
    <property type="molecule type" value="Genomic_DNA"/>
</dbReference>
<dbReference type="SUPFAM" id="SSF49503">
    <property type="entry name" value="Cupredoxins"/>
    <property type="match status" value="2"/>
</dbReference>
<evidence type="ECO:0000256" key="5">
    <source>
        <dbReference type="ARBA" id="ARBA00022692"/>
    </source>
</evidence>
<sequence>MEGIEQWKTEAQQWLRQGIEYAHQIPPTQLYAAVAVLLFTTLLLLIIRLLKRTKSNTIVLSGLSGSGKTVLFYQLRDGSSHQGTVTSMEPNEGTFLLHSESAKVKGKIKPVHVVDVPGHSRLRPKLDEFLPQAAGIVFVVDALEFLPNLSAVTEYLYDILTKASVVKRKLPVLICCNKTDKVTAHTKEFIRKQLEKEIEKLRVSRSGVSDADIANDYALGIPGEVFSFSQCINKVTVGEASGLTGDISQVEEFIRAHDLRASLDNGIGLQNPTGILINGRGPNETVFKFEPGATYRLRISNVGLKTSLNFRIQDHLMLLVETEGSYTAQQTYRSLDIHVGQSYSVLVTAKNQTCGKSYYMVASSRLTDAELFGVGVIRYPNSDDFPSGPLPSGPQLHDYFYSIEQARSIRWNLSAGAARPNPQGSYHYGRINVSRTIVLRNGEIDTNRHLYTVNGVSFVHQGTPLKMADYFELEASRTANFPDTPTDNGISTLGASVINANYREFYHLVLENPTPYLQTWHLDGYNFFVVGMEFGTSSWEEDMKATYNLNDAVSRSTVQVYPSGWTAVMVMLDNQGLWNLRSQDAERWYLGQELYLRVRGIGEEDPSTIPVRDEVPIPENAILCGGISGL</sequence>
<accession>A0A6N2KPG8</accession>
<dbReference type="PANTHER" id="PTHR11709:SF296">
    <property type="entry name" value="MULTI-COPPER OXIDASE TYPE I FAMILY PROTEIN"/>
    <property type="match status" value="1"/>
</dbReference>